<keyword evidence="3" id="KW-0949">S-adenosyl-L-methionine</keyword>
<evidence type="ECO:0000259" key="6">
    <source>
        <dbReference type="SMART" id="SM00650"/>
    </source>
</evidence>
<name>A0ABT9Q9D7_9ACTN</name>
<dbReference type="Proteomes" id="UP001225356">
    <property type="component" value="Unassembled WGS sequence"/>
</dbReference>
<accession>A0ABT9Q9D7</accession>
<keyword evidence="1 7" id="KW-0489">Methyltransferase</keyword>
<feature type="region of interest" description="Disordered" evidence="5">
    <location>
        <begin position="140"/>
        <end position="186"/>
    </location>
</feature>
<feature type="coiled-coil region" evidence="4">
    <location>
        <begin position="78"/>
        <end position="112"/>
    </location>
</feature>
<dbReference type="PROSITE" id="PS00092">
    <property type="entry name" value="N6_MTASE"/>
    <property type="match status" value="1"/>
</dbReference>
<comment type="caution">
    <text evidence="7">The sequence shown here is derived from an EMBL/GenBank/DDBJ whole genome shotgun (WGS) entry which is preliminary data.</text>
</comment>
<feature type="domain" description="Ribosomal RNA adenine methylase transferase N-terminal" evidence="6">
    <location>
        <begin position="378"/>
        <end position="499"/>
    </location>
</feature>
<proteinExistence type="predicted"/>
<dbReference type="CDD" id="cd02440">
    <property type="entry name" value="AdoMet_MTases"/>
    <property type="match status" value="1"/>
</dbReference>
<dbReference type="Pfam" id="PF05175">
    <property type="entry name" value="MTS"/>
    <property type="match status" value="1"/>
</dbReference>
<dbReference type="InterPro" id="IPR020598">
    <property type="entry name" value="rRNA_Ade_methylase_Trfase_N"/>
</dbReference>
<evidence type="ECO:0000313" key="7">
    <source>
        <dbReference type="EMBL" id="MDP9843346.1"/>
    </source>
</evidence>
<keyword evidence="2" id="KW-0808">Transferase</keyword>
<evidence type="ECO:0000256" key="3">
    <source>
        <dbReference type="ARBA" id="ARBA00022691"/>
    </source>
</evidence>
<keyword evidence="4" id="KW-0175">Coiled coil</keyword>
<evidence type="ECO:0000256" key="4">
    <source>
        <dbReference type="SAM" id="Coils"/>
    </source>
</evidence>
<protein>
    <submittedName>
        <fullName evidence="7">RNA methylase</fullName>
    </submittedName>
</protein>
<dbReference type="Pfam" id="PF12083">
    <property type="entry name" value="DUF3560"/>
    <property type="match status" value="1"/>
</dbReference>
<evidence type="ECO:0000256" key="1">
    <source>
        <dbReference type="ARBA" id="ARBA00022603"/>
    </source>
</evidence>
<dbReference type="InterPro" id="IPR021944">
    <property type="entry name" value="DUF3560"/>
</dbReference>
<dbReference type="InterPro" id="IPR002052">
    <property type="entry name" value="DNA_methylase_N6_adenine_CS"/>
</dbReference>
<dbReference type="InterPro" id="IPR007848">
    <property type="entry name" value="Small_mtfrase_dom"/>
</dbReference>
<dbReference type="Gene3D" id="3.40.50.150">
    <property type="entry name" value="Vaccinia Virus protein VP39"/>
    <property type="match status" value="1"/>
</dbReference>
<evidence type="ECO:0000313" key="8">
    <source>
        <dbReference type="Proteomes" id="UP001225356"/>
    </source>
</evidence>
<dbReference type="SUPFAM" id="SSF53335">
    <property type="entry name" value="S-adenosyl-L-methionine-dependent methyltransferases"/>
    <property type="match status" value="1"/>
</dbReference>
<feature type="compositionally biased region" description="Basic and acidic residues" evidence="5">
    <location>
        <begin position="140"/>
        <end position="149"/>
    </location>
</feature>
<dbReference type="GO" id="GO:0008168">
    <property type="term" value="F:methyltransferase activity"/>
    <property type="evidence" value="ECO:0007669"/>
    <property type="project" value="UniProtKB-KW"/>
</dbReference>
<dbReference type="InterPro" id="IPR029063">
    <property type="entry name" value="SAM-dependent_MTases_sf"/>
</dbReference>
<evidence type="ECO:0000256" key="2">
    <source>
        <dbReference type="ARBA" id="ARBA00022679"/>
    </source>
</evidence>
<gene>
    <name evidence="7" type="ORF">J2853_002557</name>
</gene>
<dbReference type="EMBL" id="JAUSQU010000001">
    <property type="protein sequence ID" value="MDP9843346.1"/>
    <property type="molecule type" value="Genomic_DNA"/>
</dbReference>
<reference evidence="7 8" key="1">
    <citation type="submission" date="2023-07" db="EMBL/GenBank/DDBJ databases">
        <title>Sequencing the genomes of 1000 actinobacteria strains.</title>
        <authorList>
            <person name="Klenk H.-P."/>
        </authorList>
    </citation>
    <scope>NUCLEOTIDE SEQUENCE [LARGE SCALE GENOMIC DNA]</scope>
    <source>
        <strain evidence="7 8">DSM 46740</strain>
    </source>
</reference>
<dbReference type="SMART" id="SM00650">
    <property type="entry name" value="rADc"/>
    <property type="match status" value="1"/>
</dbReference>
<sequence>MITIKHNHEDGTLVYGTVKGDGVYDIIRKWENGGFKFFPSLRMIGLRNSRDRIADRWAINAAAKALREAEFEVTVEIDDEHRDRAQVLEDKADRLDDRRDALESRAERHAGKAAAAHERANQIGERFAGGQPILVGHHSERGARRDQARMHQAMRTSIAEDKEAQSAAGRANAVGNQMRRSATPAVTARRIKTAESELRKIQKSLDGYKRRHLDHKGKPYYTEIHEPAKGDYREMQLSRKAQLENQLEYDRAQLAAAVEAGTFVEWSKHNVHVGDLVTYWMRDRRRRVVKVNTVTVSVESGYSWPDKVKFTDILAVECPHSEDGPAVTATNRPAKKAPAEPKFEVPTIDVEKLKAAAQTLSNMTVGADREAFVSPPAVVEQMMELADIQRSMTVLEPSAGTGNIAAAVVDAGAIVDCVEIDNGFMEVLASRVPGASLLYRHDFLETDTAQLGTYDRVVMNPPFSEGRDIAHVTHALQFVKPGGRLVAVMGAGVSFHKVKVAVEFRQLVEDRGGEIIPLPEDAFKTSGTTVRTVIVVIPC</sequence>
<dbReference type="RefSeq" id="WP_307557506.1">
    <property type="nucleotide sequence ID" value="NZ_JAUSQU010000001.1"/>
</dbReference>
<dbReference type="GO" id="GO:0032259">
    <property type="term" value="P:methylation"/>
    <property type="evidence" value="ECO:0007669"/>
    <property type="project" value="UniProtKB-KW"/>
</dbReference>
<dbReference type="PRINTS" id="PR00507">
    <property type="entry name" value="N12N6MTFRASE"/>
</dbReference>
<keyword evidence="8" id="KW-1185">Reference proteome</keyword>
<organism evidence="7 8">
    <name type="scientific">Streptosporangium lutulentum</name>
    <dbReference type="NCBI Taxonomy" id="1461250"/>
    <lineage>
        <taxon>Bacteria</taxon>
        <taxon>Bacillati</taxon>
        <taxon>Actinomycetota</taxon>
        <taxon>Actinomycetes</taxon>
        <taxon>Streptosporangiales</taxon>
        <taxon>Streptosporangiaceae</taxon>
        <taxon>Streptosporangium</taxon>
    </lineage>
</organism>
<evidence type="ECO:0000256" key="5">
    <source>
        <dbReference type="SAM" id="MobiDB-lite"/>
    </source>
</evidence>